<feature type="region of interest" description="Disordered" evidence="1">
    <location>
        <begin position="248"/>
        <end position="272"/>
    </location>
</feature>
<keyword evidence="2" id="KW-0812">Transmembrane</keyword>
<dbReference type="AlphaFoldDB" id="A0A9D4KTL1"/>
<sequence>MFTSWKDCPTFGLLLFVMLTSQSQGQFVPDSRCLETCRLFQNEPFNNYCPKEGSCDWQCAAQRMNCHGQEQYHCAREYGQQQFFNVCAIPQQCGKGQEPAISFTKNTKNVTCIPCVDKRFYNDIDNRMSSTFPQCLYKKYNHCTKENHKIDCGPERKKQAWDVQTEGDGFCRCDARDGYEPKFKDVLVTEGEYCFDRKVECVKKDCVPGMELSLNYQCIPKCAEGLVRTQLSDICSYPEISSSTLTQGSVLPTSTNRTESVTTSLIPPNRTAGTSPHGVDKYVVAVSVTVSLVSLVGIILIIGYVVYRKRRNFLHEKIVDQSVGSPLLKTSEPQSSRPNITNINITGDYFNVDNQEGTINIKKSSDDKKIELAEETGSGSDENIELADFSCTNVSPPTQFLPTDHGSSTDSLQSCTDVAGMIPSPVILSKEGLNLKPGVQPSDAENTPEIILPNNHEGIKPFYETARPETVVDYGFIDELNIDGGSLSEEEMEELAKDLLNTLNEYLQIFKFLNENNVATIISNLKKIAAKKKVNLDKMLNFLAYTEKPSTRIKEVFKCKKCGMEFNRGKSSGINNCCMYQSISHLLCGDERLQNRLRLCSTLHAVRRYKDYVKQMEAFTERESSPRKRVHQILGAADIPVETHGDKDWKGCLREGIMQIVVQTSESTRDSCEIHIMFLSHALRCKIIQHFEDCSHHEDTEDCPVLEEDTENTSDIPDLHILWNKGCNHLTPLFKI</sequence>
<evidence type="ECO:0000313" key="5">
    <source>
        <dbReference type="Proteomes" id="UP000828390"/>
    </source>
</evidence>
<reference evidence="4" key="2">
    <citation type="submission" date="2020-11" db="EMBL/GenBank/DDBJ databases">
        <authorList>
            <person name="McCartney M.A."/>
            <person name="Auch B."/>
            <person name="Kono T."/>
            <person name="Mallez S."/>
            <person name="Becker A."/>
            <person name="Gohl D.M."/>
            <person name="Silverstein K.A.T."/>
            <person name="Koren S."/>
            <person name="Bechman K.B."/>
            <person name="Herman A."/>
            <person name="Abrahante J.E."/>
            <person name="Garbe J."/>
        </authorList>
    </citation>
    <scope>NUCLEOTIDE SEQUENCE</scope>
    <source>
        <strain evidence="4">Duluth1</strain>
        <tissue evidence="4">Whole animal</tissue>
    </source>
</reference>
<name>A0A9D4KTL1_DREPO</name>
<evidence type="ECO:0000313" key="4">
    <source>
        <dbReference type="EMBL" id="KAH3845388.1"/>
    </source>
</evidence>
<dbReference type="OrthoDB" id="6097640at2759"/>
<keyword evidence="2" id="KW-1133">Transmembrane helix</keyword>
<dbReference type="EMBL" id="JAIWYP010000003">
    <property type="protein sequence ID" value="KAH3845388.1"/>
    <property type="molecule type" value="Genomic_DNA"/>
</dbReference>
<feature type="transmembrane region" description="Helical" evidence="2">
    <location>
        <begin position="282"/>
        <end position="307"/>
    </location>
</feature>
<keyword evidence="2" id="KW-0472">Membrane</keyword>
<reference evidence="4" key="1">
    <citation type="journal article" date="2019" name="bioRxiv">
        <title>The Genome of the Zebra Mussel, Dreissena polymorpha: A Resource for Invasive Species Research.</title>
        <authorList>
            <person name="McCartney M.A."/>
            <person name="Auch B."/>
            <person name="Kono T."/>
            <person name="Mallez S."/>
            <person name="Zhang Y."/>
            <person name="Obille A."/>
            <person name="Becker A."/>
            <person name="Abrahante J.E."/>
            <person name="Garbe J."/>
            <person name="Badalamenti J.P."/>
            <person name="Herman A."/>
            <person name="Mangelson H."/>
            <person name="Liachko I."/>
            <person name="Sullivan S."/>
            <person name="Sone E.D."/>
            <person name="Koren S."/>
            <person name="Silverstein K.A.T."/>
            <person name="Beckman K.B."/>
            <person name="Gohl D.M."/>
        </authorList>
    </citation>
    <scope>NUCLEOTIDE SEQUENCE</scope>
    <source>
        <strain evidence="4">Duluth1</strain>
        <tissue evidence="4">Whole animal</tissue>
    </source>
</reference>
<dbReference type="Proteomes" id="UP000828390">
    <property type="component" value="Unassembled WGS sequence"/>
</dbReference>
<keyword evidence="5" id="KW-1185">Reference proteome</keyword>
<evidence type="ECO:0000256" key="1">
    <source>
        <dbReference type="SAM" id="MobiDB-lite"/>
    </source>
</evidence>
<gene>
    <name evidence="4" type="ORF">DPMN_087668</name>
</gene>
<evidence type="ECO:0000256" key="2">
    <source>
        <dbReference type="SAM" id="Phobius"/>
    </source>
</evidence>
<organism evidence="4 5">
    <name type="scientific">Dreissena polymorpha</name>
    <name type="common">Zebra mussel</name>
    <name type="synonym">Mytilus polymorpha</name>
    <dbReference type="NCBI Taxonomy" id="45954"/>
    <lineage>
        <taxon>Eukaryota</taxon>
        <taxon>Metazoa</taxon>
        <taxon>Spiralia</taxon>
        <taxon>Lophotrochozoa</taxon>
        <taxon>Mollusca</taxon>
        <taxon>Bivalvia</taxon>
        <taxon>Autobranchia</taxon>
        <taxon>Heteroconchia</taxon>
        <taxon>Euheterodonta</taxon>
        <taxon>Imparidentia</taxon>
        <taxon>Neoheterodontei</taxon>
        <taxon>Myida</taxon>
        <taxon>Dreissenoidea</taxon>
        <taxon>Dreissenidae</taxon>
        <taxon>Dreissena</taxon>
    </lineage>
</organism>
<feature type="chain" id="PRO_5038910729" evidence="3">
    <location>
        <begin position="26"/>
        <end position="736"/>
    </location>
</feature>
<keyword evidence="3" id="KW-0732">Signal</keyword>
<protein>
    <submittedName>
        <fullName evidence="4">Uncharacterized protein</fullName>
    </submittedName>
</protein>
<proteinExistence type="predicted"/>
<feature type="signal peptide" evidence="3">
    <location>
        <begin position="1"/>
        <end position="25"/>
    </location>
</feature>
<comment type="caution">
    <text evidence="4">The sequence shown here is derived from an EMBL/GenBank/DDBJ whole genome shotgun (WGS) entry which is preliminary data.</text>
</comment>
<accession>A0A9D4KTL1</accession>
<evidence type="ECO:0000256" key="3">
    <source>
        <dbReference type="SAM" id="SignalP"/>
    </source>
</evidence>